<feature type="transmembrane region" description="Helical" evidence="1">
    <location>
        <begin position="21"/>
        <end position="41"/>
    </location>
</feature>
<protein>
    <submittedName>
        <fullName evidence="2">Uncharacterized protein</fullName>
    </submittedName>
</protein>
<accession>A0A5Q2RRD5</accession>
<dbReference type="Proteomes" id="UP000334019">
    <property type="component" value="Chromosome"/>
</dbReference>
<dbReference type="RefSeq" id="WP_153760811.1">
    <property type="nucleotide sequence ID" value="NZ_CP045851.1"/>
</dbReference>
<keyword evidence="1" id="KW-1133">Transmembrane helix</keyword>
<dbReference type="KEGG" id="atq:GH723_17280"/>
<dbReference type="AlphaFoldDB" id="A0A5Q2RRD5"/>
<evidence type="ECO:0000313" key="2">
    <source>
        <dbReference type="EMBL" id="QGG96707.1"/>
    </source>
</evidence>
<keyword evidence="3" id="KW-1185">Reference proteome</keyword>
<dbReference type="Pfam" id="PF20540">
    <property type="entry name" value="DUF6755"/>
    <property type="match status" value="1"/>
</dbReference>
<evidence type="ECO:0000256" key="1">
    <source>
        <dbReference type="SAM" id="Phobius"/>
    </source>
</evidence>
<feature type="transmembrane region" description="Helical" evidence="1">
    <location>
        <begin position="53"/>
        <end position="76"/>
    </location>
</feature>
<name>A0A5Q2RRD5_9ACTN</name>
<dbReference type="EMBL" id="CP045851">
    <property type="protein sequence ID" value="QGG96707.1"/>
    <property type="molecule type" value="Genomic_DNA"/>
</dbReference>
<proteinExistence type="predicted"/>
<keyword evidence="1" id="KW-0812">Transmembrane</keyword>
<evidence type="ECO:0000313" key="3">
    <source>
        <dbReference type="Proteomes" id="UP000334019"/>
    </source>
</evidence>
<keyword evidence="1" id="KW-0472">Membrane</keyword>
<sequence length="77" mass="8417">MTAPLPPHRTGPRRRHTQREVPVAIGVFVVVLLSLQVFLLTVGLDAFHADDDALAWVTAGFSVLLAAGSAAFYRYLR</sequence>
<dbReference type="InterPro" id="IPR046643">
    <property type="entry name" value="DUF6755"/>
</dbReference>
<reference evidence="2 3" key="1">
    <citation type="submission" date="2019-11" db="EMBL/GenBank/DDBJ databases">
        <authorList>
            <person name="He Y."/>
        </authorList>
    </citation>
    <scope>NUCLEOTIDE SEQUENCE [LARGE SCALE GENOMIC DNA]</scope>
    <source>
        <strain evidence="2 3">SCSIO 58843</strain>
    </source>
</reference>
<organism evidence="2 3">
    <name type="scientific">Actinomarinicola tropica</name>
    <dbReference type="NCBI Taxonomy" id="2789776"/>
    <lineage>
        <taxon>Bacteria</taxon>
        <taxon>Bacillati</taxon>
        <taxon>Actinomycetota</taxon>
        <taxon>Acidimicrobiia</taxon>
        <taxon>Acidimicrobiales</taxon>
        <taxon>Iamiaceae</taxon>
        <taxon>Actinomarinicola</taxon>
    </lineage>
</organism>
<gene>
    <name evidence="2" type="ORF">GH723_17280</name>
</gene>